<organism evidence="7 8">
    <name type="scientific">Rubripirellula obstinata</name>
    <dbReference type="NCBI Taxonomy" id="406547"/>
    <lineage>
        <taxon>Bacteria</taxon>
        <taxon>Pseudomonadati</taxon>
        <taxon>Planctomycetota</taxon>
        <taxon>Planctomycetia</taxon>
        <taxon>Pirellulales</taxon>
        <taxon>Pirellulaceae</taxon>
        <taxon>Rubripirellula</taxon>
    </lineage>
</organism>
<dbReference type="GO" id="GO:0006352">
    <property type="term" value="P:DNA-templated transcription initiation"/>
    <property type="evidence" value="ECO:0007669"/>
    <property type="project" value="InterPro"/>
</dbReference>
<gene>
    <name evidence="7" type="ORF">LF1_24500</name>
</gene>
<dbReference type="GO" id="GO:0016987">
    <property type="term" value="F:sigma factor activity"/>
    <property type="evidence" value="ECO:0007669"/>
    <property type="project" value="UniProtKB-KW"/>
</dbReference>
<dbReference type="Proteomes" id="UP000322699">
    <property type="component" value="Unassembled WGS sequence"/>
</dbReference>
<dbReference type="Pfam" id="PF08281">
    <property type="entry name" value="Sigma70_r4_2"/>
    <property type="match status" value="1"/>
</dbReference>
<comment type="similarity">
    <text evidence="1">Belongs to the sigma-70 factor family. ECF subfamily.</text>
</comment>
<evidence type="ECO:0000313" key="7">
    <source>
        <dbReference type="EMBL" id="KAA1259913.1"/>
    </source>
</evidence>
<dbReference type="SUPFAM" id="SSF88659">
    <property type="entry name" value="Sigma3 and sigma4 domains of RNA polymerase sigma factors"/>
    <property type="match status" value="1"/>
</dbReference>
<dbReference type="InterPro" id="IPR007627">
    <property type="entry name" value="RNA_pol_sigma70_r2"/>
</dbReference>
<evidence type="ECO:0000256" key="2">
    <source>
        <dbReference type="ARBA" id="ARBA00023015"/>
    </source>
</evidence>
<evidence type="ECO:0000256" key="3">
    <source>
        <dbReference type="ARBA" id="ARBA00023082"/>
    </source>
</evidence>
<evidence type="ECO:0000259" key="6">
    <source>
        <dbReference type="Pfam" id="PF08281"/>
    </source>
</evidence>
<dbReference type="Gene3D" id="1.10.1740.10">
    <property type="match status" value="1"/>
</dbReference>
<evidence type="ECO:0000313" key="8">
    <source>
        <dbReference type="Proteomes" id="UP000322699"/>
    </source>
</evidence>
<dbReference type="SUPFAM" id="SSF88946">
    <property type="entry name" value="Sigma2 domain of RNA polymerase sigma factors"/>
    <property type="match status" value="1"/>
</dbReference>
<keyword evidence="2" id="KW-0805">Transcription regulation</keyword>
<proteinExistence type="inferred from homology"/>
<dbReference type="NCBIfam" id="TIGR02989">
    <property type="entry name" value="Sig-70_gvs1"/>
    <property type="match status" value="1"/>
</dbReference>
<keyword evidence="8" id="KW-1185">Reference proteome</keyword>
<accession>A0A5B1CKI8</accession>
<evidence type="ECO:0000256" key="4">
    <source>
        <dbReference type="ARBA" id="ARBA00023163"/>
    </source>
</evidence>
<name>A0A5B1CKI8_9BACT</name>
<dbReference type="InterPro" id="IPR014284">
    <property type="entry name" value="RNA_pol_sigma-70_dom"/>
</dbReference>
<dbReference type="PANTHER" id="PTHR43133:SF51">
    <property type="entry name" value="RNA POLYMERASE SIGMA FACTOR"/>
    <property type="match status" value="1"/>
</dbReference>
<evidence type="ECO:0000256" key="1">
    <source>
        <dbReference type="ARBA" id="ARBA00010641"/>
    </source>
</evidence>
<dbReference type="AlphaFoldDB" id="A0A5B1CKI8"/>
<protein>
    <submittedName>
        <fullName evidence="7">RNA polymerase sigma factor</fullName>
    </submittedName>
</protein>
<dbReference type="EMBL" id="VRLW01000001">
    <property type="protein sequence ID" value="KAA1259913.1"/>
    <property type="molecule type" value="Genomic_DNA"/>
</dbReference>
<dbReference type="InterPro" id="IPR039425">
    <property type="entry name" value="RNA_pol_sigma-70-like"/>
</dbReference>
<dbReference type="Gene3D" id="1.10.10.10">
    <property type="entry name" value="Winged helix-like DNA-binding domain superfamily/Winged helix DNA-binding domain"/>
    <property type="match status" value="1"/>
</dbReference>
<dbReference type="RefSeq" id="WP_068260916.1">
    <property type="nucleotide sequence ID" value="NZ_LWSK01000020.1"/>
</dbReference>
<dbReference type="PANTHER" id="PTHR43133">
    <property type="entry name" value="RNA POLYMERASE ECF-TYPE SIGMA FACTO"/>
    <property type="match status" value="1"/>
</dbReference>
<dbReference type="NCBIfam" id="TIGR02937">
    <property type="entry name" value="sigma70-ECF"/>
    <property type="match status" value="1"/>
</dbReference>
<dbReference type="InterPro" id="IPR036388">
    <property type="entry name" value="WH-like_DNA-bd_sf"/>
</dbReference>
<keyword evidence="3" id="KW-0731">Sigma factor</keyword>
<dbReference type="OrthoDB" id="6383365at2"/>
<dbReference type="Pfam" id="PF04542">
    <property type="entry name" value="Sigma70_r2"/>
    <property type="match status" value="1"/>
</dbReference>
<keyword evidence="4" id="KW-0804">Transcription</keyword>
<feature type="domain" description="RNA polymerase sigma-70 region 2" evidence="5">
    <location>
        <begin position="17"/>
        <end position="79"/>
    </location>
</feature>
<dbReference type="GO" id="GO:0003677">
    <property type="term" value="F:DNA binding"/>
    <property type="evidence" value="ECO:0007669"/>
    <property type="project" value="InterPro"/>
</dbReference>
<evidence type="ECO:0000259" key="5">
    <source>
        <dbReference type="Pfam" id="PF04542"/>
    </source>
</evidence>
<comment type="caution">
    <text evidence="7">The sequence shown here is derived from an EMBL/GenBank/DDBJ whole genome shotgun (WGS) entry which is preliminary data.</text>
</comment>
<dbReference type="InterPro" id="IPR013324">
    <property type="entry name" value="RNA_pol_sigma_r3/r4-like"/>
</dbReference>
<dbReference type="InterPro" id="IPR013249">
    <property type="entry name" value="RNA_pol_sigma70_r4_t2"/>
</dbReference>
<reference evidence="7 8" key="1">
    <citation type="submission" date="2019-08" db="EMBL/GenBank/DDBJ databases">
        <title>Deep-cultivation of Planctomycetes and their phenomic and genomic characterization uncovers novel biology.</title>
        <authorList>
            <person name="Wiegand S."/>
            <person name="Jogler M."/>
            <person name="Boedeker C."/>
            <person name="Pinto D."/>
            <person name="Vollmers J."/>
            <person name="Rivas-Marin E."/>
            <person name="Kohn T."/>
            <person name="Peeters S.H."/>
            <person name="Heuer A."/>
            <person name="Rast P."/>
            <person name="Oberbeckmann S."/>
            <person name="Bunk B."/>
            <person name="Jeske O."/>
            <person name="Meyerdierks A."/>
            <person name="Storesund J.E."/>
            <person name="Kallscheuer N."/>
            <person name="Luecker S."/>
            <person name="Lage O.M."/>
            <person name="Pohl T."/>
            <person name="Merkel B.J."/>
            <person name="Hornburger P."/>
            <person name="Mueller R.-W."/>
            <person name="Bruemmer F."/>
            <person name="Labrenz M."/>
            <person name="Spormann A.M."/>
            <person name="Op Den Camp H."/>
            <person name="Overmann J."/>
            <person name="Amann R."/>
            <person name="Jetten M.S.M."/>
            <person name="Mascher T."/>
            <person name="Medema M.H."/>
            <person name="Devos D.P."/>
            <person name="Kaster A.-K."/>
            <person name="Ovreas L."/>
            <person name="Rohde M."/>
            <person name="Galperin M.Y."/>
            <person name="Jogler C."/>
        </authorList>
    </citation>
    <scope>NUCLEOTIDE SEQUENCE [LARGE SCALE GENOMIC DNA]</scope>
    <source>
        <strain evidence="7 8">LF1</strain>
    </source>
</reference>
<sequence length="174" mass="19972">MKNSQTLSFTERIIAAQPRLYSYAAALTPDLDAAGEVLQEANRVMLESESQYDPERDFLSWACGVLRYRVLARVRDRGRERLCFDSELVETLAQQMAKREADGDLRSTWLRKCHEKLTEHQRMMLDLRYESGATVESMSKLLNRPVTSVSSSLTKIRRKLSDCVSQLQNVIPVE</sequence>
<feature type="domain" description="RNA polymerase sigma factor 70 region 4 type 2" evidence="6">
    <location>
        <begin position="109"/>
        <end position="160"/>
    </location>
</feature>
<dbReference type="InterPro" id="IPR014331">
    <property type="entry name" value="RNA_pol_sigma70_ECF_RHOBA"/>
</dbReference>
<dbReference type="InterPro" id="IPR013325">
    <property type="entry name" value="RNA_pol_sigma_r2"/>
</dbReference>